<proteinExistence type="predicted"/>
<protein>
    <submittedName>
        <fullName evidence="1">Uncharacterized protein</fullName>
    </submittedName>
</protein>
<evidence type="ECO:0000313" key="1">
    <source>
        <dbReference type="EMBL" id="DAF50314.1"/>
    </source>
</evidence>
<sequence>MDETKNQQMSIDDDNMTDFDKMLIYFKECLEETFQMSFEYETQWVYMSSTGGWRNCLEKASRIYCPKVFKLYEELDWVQSDLFDSWLIDCALALKLCKPMSEDPDR</sequence>
<dbReference type="EMBL" id="BK032595">
    <property type="protein sequence ID" value="DAF50314.1"/>
    <property type="molecule type" value="Genomic_DNA"/>
</dbReference>
<name>A0A8S5SI90_9CAUD</name>
<reference evidence="1" key="1">
    <citation type="journal article" date="2021" name="Proc. Natl. Acad. Sci. U.S.A.">
        <title>A Catalog of Tens of Thousands of Viruses from Human Metagenomes Reveals Hidden Associations with Chronic Diseases.</title>
        <authorList>
            <person name="Tisza M.J."/>
            <person name="Buck C.B."/>
        </authorList>
    </citation>
    <scope>NUCLEOTIDE SEQUENCE</scope>
    <source>
        <strain evidence="1">CtBCr48</strain>
    </source>
</reference>
<organism evidence="1">
    <name type="scientific">Siphoviridae sp. ctBCr48</name>
    <dbReference type="NCBI Taxonomy" id="2827802"/>
    <lineage>
        <taxon>Viruses</taxon>
        <taxon>Duplodnaviria</taxon>
        <taxon>Heunggongvirae</taxon>
        <taxon>Uroviricota</taxon>
        <taxon>Caudoviricetes</taxon>
    </lineage>
</organism>
<accession>A0A8S5SI90</accession>